<evidence type="ECO:0000313" key="3">
    <source>
        <dbReference type="Proteomes" id="UP000237481"/>
    </source>
</evidence>
<feature type="region of interest" description="Disordered" evidence="1">
    <location>
        <begin position="33"/>
        <end position="64"/>
    </location>
</feature>
<accession>A0A2S4KVG2</accession>
<organism evidence="2 3">
    <name type="scientific">Tolypocladium paradoxum</name>
    <dbReference type="NCBI Taxonomy" id="94208"/>
    <lineage>
        <taxon>Eukaryota</taxon>
        <taxon>Fungi</taxon>
        <taxon>Dikarya</taxon>
        <taxon>Ascomycota</taxon>
        <taxon>Pezizomycotina</taxon>
        <taxon>Sordariomycetes</taxon>
        <taxon>Hypocreomycetidae</taxon>
        <taxon>Hypocreales</taxon>
        <taxon>Ophiocordycipitaceae</taxon>
        <taxon>Tolypocladium</taxon>
    </lineage>
</organism>
<dbReference type="AlphaFoldDB" id="A0A2S4KVG2"/>
<sequence length="64" mass="6860">MPSNPVPVPGTALAARSEEECFELLVKELSSIPDREIPMSQNGETSPEGGPLAPVASESFRLHR</sequence>
<gene>
    <name evidence="2" type="ORF">TPAR_05636</name>
</gene>
<name>A0A2S4KVG2_9HYPO</name>
<evidence type="ECO:0000256" key="1">
    <source>
        <dbReference type="SAM" id="MobiDB-lite"/>
    </source>
</evidence>
<reference evidence="2 3" key="1">
    <citation type="submission" date="2018-01" db="EMBL/GenBank/DDBJ databases">
        <title>Harnessing the power of phylogenomics to disentangle the directionality and signatures of interkingdom host jumping in the parasitic fungal genus Tolypocladium.</title>
        <authorList>
            <person name="Quandt C.A."/>
            <person name="Patterson W."/>
            <person name="Spatafora J.W."/>
        </authorList>
    </citation>
    <scope>NUCLEOTIDE SEQUENCE [LARGE SCALE GENOMIC DNA]</scope>
    <source>
        <strain evidence="2 3">NRBC 100945</strain>
    </source>
</reference>
<evidence type="ECO:0000313" key="2">
    <source>
        <dbReference type="EMBL" id="POR34164.1"/>
    </source>
</evidence>
<protein>
    <submittedName>
        <fullName evidence="2">Uncharacterized protein</fullName>
    </submittedName>
</protein>
<dbReference type="EMBL" id="PKSG01000571">
    <property type="protein sequence ID" value="POR34164.1"/>
    <property type="molecule type" value="Genomic_DNA"/>
</dbReference>
<proteinExistence type="predicted"/>
<dbReference type="Proteomes" id="UP000237481">
    <property type="component" value="Unassembled WGS sequence"/>
</dbReference>
<comment type="caution">
    <text evidence="2">The sequence shown here is derived from an EMBL/GenBank/DDBJ whole genome shotgun (WGS) entry which is preliminary data.</text>
</comment>
<dbReference type="OrthoDB" id="4897974at2759"/>
<keyword evidence="3" id="KW-1185">Reference proteome</keyword>